<dbReference type="EMBL" id="CAJVQB010000926">
    <property type="protein sequence ID" value="CAG8513603.1"/>
    <property type="molecule type" value="Genomic_DNA"/>
</dbReference>
<organism evidence="1 2">
    <name type="scientific">Gigaspora margarita</name>
    <dbReference type="NCBI Taxonomy" id="4874"/>
    <lineage>
        <taxon>Eukaryota</taxon>
        <taxon>Fungi</taxon>
        <taxon>Fungi incertae sedis</taxon>
        <taxon>Mucoromycota</taxon>
        <taxon>Glomeromycotina</taxon>
        <taxon>Glomeromycetes</taxon>
        <taxon>Diversisporales</taxon>
        <taxon>Gigasporaceae</taxon>
        <taxon>Gigaspora</taxon>
    </lineage>
</organism>
<keyword evidence="2" id="KW-1185">Reference proteome</keyword>
<name>A0ABM8W391_GIGMA</name>
<evidence type="ECO:0000313" key="1">
    <source>
        <dbReference type="EMBL" id="CAG8513603.1"/>
    </source>
</evidence>
<proteinExistence type="predicted"/>
<sequence>MDQEIRIDNSKSKVPRKKVTKSTYQNEFTTSIMALITISIIANKSENNKIPVTKTKKLEYQLQVKVPKKNKIYLLI</sequence>
<accession>A0ABM8W391</accession>
<reference evidence="1 2" key="1">
    <citation type="submission" date="2021-06" db="EMBL/GenBank/DDBJ databases">
        <authorList>
            <person name="Kallberg Y."/>
            <person name="Tangrot J."/>
            <person name="Rosling A."/>
        </authorList>
    </citation>
    <scope>NUCLEOTIDE SEQUENCE [LARGE SCALE GENOMIC DNA]</scope>
    <source>
        <strain evidence="1 2">120-4 pot B 10/14</strain>
    </source>
</reference>
<dbReference type="Proteomes" id="UP000789901">
    <property type="component" value="Unassembled WGS sequence"/>
</dbReference>
<protein>
    <submittedName>
        <fullName evidence="1">4453_t:CDS:1</fullName>
    </submittedName>
</protein>
<evidence type="ECO:0000313" key="2">
    <source>
        <dbReference type="Proteomes" id="UP000789901"/>
    </source>
</evidence>
<gene>
    <name evidence="1" type="ORF">GMARGA_LOCUS2806</name>
</gene>
<comment type="caution">
    <text evidence="1">The sequence shown here is derived from an EMBL/GenBank/DDBJ whole genome shotgun (WGS) entry which is preliminary data.</text>
</comment>